<evidence type="ECO:0000259" key="1">
    <source>
        <dbReference type="SMART" id="SM00829"/>
    </source>
</evidence>
<dbReference type="InterPro" id="IPR036291">
    <property type="entry name" value="NAD(P)-bd_dom_sf"/>
</dbReference>
<dbReference type="Pfam" id="PF00107">
    <property type="entry name" value="ADH_zinc_N"/>
    <property type="match status" value="1"/>
</dbReference>
<evidence type="ECO:0000313" key="3">
    <source>
        <dbReference type="Proteomes" id="UP001236014"/>
    </source>
</evidence>
<dbReference type="SUPFAM" id="SSF50129">
    <property type="entry name" value="GroES-like"/>
    <property type="match status" value="1"/>
</dbReference>
<dbReference type="PANTHER" id="PTHR43677">
    <property type="entry name" value="SHORT-CHAIN DEHYDROGENASE/REDUCTASE"/>
    <property type="match status" value="1"/>
</dbReference>
<dbReference type="RefSeq" id="WP_285968193.1">
    <property type="nucleotide sequence ID" value="NZ_CP127294.1"/>
</dbReference>
<feature type="domain" description="Enoyl reductase (ER)" evidence="1">
    <location>
        <begin position="1"/>
        <end position="251"/>
    </location>
</feature>
<dbReference type="Proteomes" id="UP001236014">
    <property type="component" value="Chromosome"/>
</dbReference>
<dbReference type="InterPro" id="IPR011032">
    <property type="entry name" value="GroES-like_sf"/>
</dbReference>
<dbReference type="SUPFAM" id="SSF51735">
    <property type="entry name" value="NAD(P)-binding Rossmann-fold domains"/>
    <property type="match status" value="1"/>
</dbReference>
<dbReference type="AlphaFoldDB" id="A0A9Y2ICB0"/>
<accession>A0A9Y2ICB0</accession>
<evidence type="ECO:0000313" key="2">
    <source>
        <dbReference type="EMBL" id="WIX77452.1"/>
    </source>
</evidence>
<dbReference type="InterPro" id="IPR020843">
    <property type="entry name" value="ER"/>
</dbReference>
<reference evidence="2 3" key="1">
    <citation type="submission" date="2023-06" db="EMBL/GenBank/DDBJ databases">
        <authorList>
            <person name="Oyuntsetseg B."/>
            <person name="Kim S.B."/>
        </authorList>
    </citation>
    <scope>NUCLEOTIDE SEQUENCE [LARGE SCALE GENOMIC DNA]</scope>
    <source>
        <strain evidence="2 3">2-15</strain>
    </source>
</reference>
<dbReference type="Gene3D" id="3.90.180.10">
    <property type="entry name" value="Medium-chain alcohol dehydrogenases, catalytic domain"/>
    <property type="match status" value="1"/>
</dbReference>
<keyword evidence="3" id="KW-1185">Reference proteome</keyword>
<gene>
    <name evidence="2" type="ORF">QRX50_39590</name>
</gene>
<organism evidence="2 3">
    <name type="scientific">Amycolatopsis carbonis</name>
    <dbReference type="NCBI Taxonomy" id="715471"/>
    <lineage>
        <taxon>Bacteria</taxon>
        <taxon>Bacillati</taxon>
        <taxon>Actinomycetota</taxon>
        <taxon>Actinomycetes</taxon>
        <taxon>Pseudonocardiales</taxon>
        <taxon>Pseudonocardiaceae</taxon>
        <taxon>Amycolatopsis</taxon>
    </lineage>
</organism>
<dbReference type="GO" id="GO:0016491">
    <property type="term" value="F:oxidoreductase activity"/>
    <property type="evidence" value="ECO:0007669"/>
    <property type="project" value="InterPro"/>
</dbReference>
<dbReference type="InterPro" id="IPR013149">
    <property type="entry name" value="ADH-like_C"/>
</dbReference>
<dbReference type="InterPro" id="IPR051397">
    <property type="entry name" value="Zn-ADH-like_protein"/>
</dbReference>
<dbReference type="PANTHER" id="PTHR43677:SF11">
    <property type="entry name" value="ZINC-CONTAINING ALCOHOL DEHYDROGENASE"/>
    <property type="match status" value="1"/>
</dbReference>
<protein>
    <submittedName>
        <fullName evidence="2">Zinc-binding alcohol dehydrogenase family protein</fullName>
    </submittedName>
</protein>
<dbReference type="KEGG" id="acab:QRX50_39590"/>
<proteinExistence type="predicted"/>
<dbReference type="SMART" id="SM00829">
    <property type="entry name" value="PKS_ER"/>
    <property type="match status" value="1"/>
</dbReference>
<name>A0A9Y2ICB0_9PSEU</name>
<dbReference type="EMBL" id="CP127294">
    <property type="protein sequence ID" value="WIX77452.1"/>
    <property type="molecule type" value="Genomic_DNA"/>
</dbReference>
<sequence length="302" mass="31296">MLHAPRYEELETPEAGGGQLLAEVLAAGLHPRVRSGAGGTHYTGDGRLPMVPGVDGVGRLPDGRRVYFVAGDDGPGTMAERAVLDPRRAVELPEAADAVAVAAAMNPATSSWVALRRRVDFEPGQSVLVLGATGDAGRLAVEVARHLGASEIVAVGRDPRRLELITGLGATRVVSTADADKLTADVDVVLDYTWGAPAELAMRALVTHRTERSKPLAWVQMGSPAGADVTLPSALLRAANLRIMGSGQGSLTTAGIVAELPALLDELAAGTFGTAAKAIPLAEVEDTWTAPSDPGERIVFTP</sequence>